<dbReference type="OrthoDB" id="524326at2759"/>
<evidence type="ECO:0000259" key="3">
    <source>
        <dbReference type="PROSITE" id="PS50030"/>
    </source>
</evidence>
<comment type="caution">
    <text evidence="4">The sequence shown here is derived from an EMBL/GenBank/DDBJ whole genome shotgun (WGS) entry which is preliminary data.</text>
</comment>
<protein>
    <recommendedName>
        <fullName evidence="3">UBA domain-containing protein</fullName>
    </recommendedName>
</protein>
<dbReference type="Gene3D" id="1.10.8.10">
    <property type="entry name" value="DNA helicase RuvA subunit, C-terminal domain"/>
    <property type="match status" value="1"/>
</dbReference>
<dbReference type="OMA" id="QREYKDE"/>
<evidence type="ECO:0000313" key="4">
    <source>
        <dbReference type="EMBL" id="ORZ01328.1"/>
    </source>
</evidence>
<dbReference type="SMART" id="SM00165">
    <property type="entry name" value="UBA"/>
    <property type="match status" value="1"/>
</dbReference>
<dbReference type="AlphaFoldDB" id="A0A1X2HPP8"/>
<dbReference type="Proteomes" id="UP000242180">
    <property type="component" value="Unassembled WGS sequence"/>
</dbReference>
<feature type="region of interest" description="Disordered" evidence="2">
    <location>
        <begin position="209"/>
        <end position="296"/>
    </location>
</feature>
<feature type="compositionally biased region" description="Low complexity" evidence="2">
    <location>
        <begin position="224"/>
        <end position="238"/>
    </location>
</feature>
<name>A0A1X2HPP8_SYNRA</name>
<gene>
    <name evidence="4" type="ORF">BCR43DRAFT_522191</name>
</gene>
<accession>A0A1X2HPP8</accession>
<evidence type="ECO:0000256" key="1">
    <source>
        <dbReference type="SAM" id="Coils"/>
    </source>
</evidence>
<evidence type="ECO:0000313" key="5">
    <source>
        <dbReference type="Proteomes" id="UP000242180"/>
    </source>
</evidence>
<dbReference type="InterPro" id="IPR009060">
    <property type="entry name" value="UBA-like_sf"/>
</dbReference>
<dbReference type="SUPFAM" id="SSF46934">
    <property type="entry name" value="UBA-like"/>
    <property type="match status" value="1"/>
</dbReference>
<dbReference type="InParanoid" id="A0A1X2HPP8"/>
<feature type="domain" description="UBA" evidence="3">
    <location>
        <begin position="291"/>
        <end position="336"/>
    </location>
</feature>
<sequence>MSDQGSTYPVLQDVPVMVSALYKLPKQVFVGSELTALPDNVLENLYPFTLEKEALSEIEAAQGQQTLEEQKLASWQREYKDEKMRKQKLAARKIAPGFLDTDTRILKPEPLYSPEAHEEDETGSSLSPAGVTATTATTTIAAAAAAAGGSSPAAPVDLDKKGIDYLRFDPGIPPPDPWDAPENDLAALTSILGGNDAATVAAAHAAQAVQKRASVPHDPPTYWQQQQQQQTVQQPLQQHASRHSSPPVAMLAKAPALPPKPFSPSSSQPSSPPSQSSPLLPPRPPPPATAAANNNGNVDILIQELVNMGFSKPQATDALEKNENDLTKATNFLLDHGSN</sequence>
<dbReference type="Pfam" id="PF22562">
    <property type="entry name" value="UBA_7"/>
    <property type="match status" value="1"/>
</dbReference>
<organism evidence="4 5">
    <name type="scientific">Syncephalastrum racemosum</name>
    <name type="common">Filamentous fungus</name>
    <dbReference type="NCBI Taxonomy" id="13706"/>
    <lineage>
        <taxon>Eukaryota</taxon>
        <taxon>Fungi</taxon>
        <taxon>Fungi incertae sedis</taxon>
        <taxon>Mucoromycota</taxon>
        <taxon>Mucoromycotina</taxon>
        <taxon>Mucoromycetes</taxon>
        <taxon>Mucorales</taxon>
        <taxon>Syncephalastraceae</taxon>
        <taxon>Syncephalastrum</taxon>
    </lineage>
</organism>
<keyword evidence="1" id="KW-0175">Coiled coil</keyword>
<proteinExistence type="predicted"/>
<dbReference type="InterPro" id="IPR015940">
    <property type="entry name" value="UBA"/>
</dbReference>
<keyword evidence="5" id="KW-1185">Reference proteome</keyword>
<feature type="compositionally biased region" description="Pro residues" evidence="2">
    <location>
        <begin position="279"/>
        <end position="288"/>
    </location>
</feature>
<dbReference type="EMBL" id="MCGN01000002">
    <property type="protein sequence ID" value="ORZ01328.1"/>
    <property type="molecule type" value="Genomic_DNA"/>
</dbReference>
<feature type="compositionally biased region" description="Low complexity" evidence="2">
    <location>
        <begin position="246"/>
        <end position="255"/>
    </location>
</feature>
<feature type="compositionally biased region" description="Low complexity" evidence="2">
    <location>
        <begin position="263"/>
        <end position="278"/>
    </location>
</feature>
<reference evidence="4 5" key="1">
    <citation type="submission" date="2016-07" db="EMBL/GenBank/DDBJ databases">
        <title>Pervasive Adenine N6-methylation of Active Genes in Fungi.</title>
        <authorList>
            <consortium name="DOE Joint Genome Institute"/>
            <person name="Mondo S.J."/>
            <person name="Dannebaum R.O."/>
            <person name="Kuo R.C."/>
            <person name="Labutti K."/>
            <person name="Haridas S."/>
            <person name="Kuo A."/>
            <person name="Salamov A."/>
            <person name="Ahrendt S.R."/>
            <person name="Lipzen A."/>
            <person name="Sullivan W."/>
            <person name="Andreopoulos W.B."/>
            <person name="Clum A."/>
            <person name="Lindquist E."/>
            <person name="Daum C."/>
            <person name="Ramamoorthy G.K."/>
            <person name="Gryganskyi A."/>
            <person name="Culley D."/>
            <person name="Magnuson J.K."/>
            <person name="James T.Y."/>
            <person name="O'Malley M.A."/>
            <person name="Stajich J.E."/>
            <person name="Spatafora J.W."/>
            <person name="Visel A."/>
            <person name="Grigoriev I.V."/>
        </authorList>
    </citation>
    <scope>NUCLEOTIDE SEQUENCE [LARGE SCALE GENOMIC DNA]</scope>
    <source>
        <strain evidence="4 5">NRRL 2496</strain>
    </source>
</reference>
<evidence type="ECO:0000256" key="2">
    <source>
        <dbReference type="SAM" id="MobiDB-lite"/>
    </source>
</evidence>
<dbReference type="PROSITE" id="PS50030">
    <property type="entry name" value="UBA"/>
    <property type="match status" value="1"/>
</dbReference>
<feature type="coiled-coil region" evidence="1">
    <location>
        <begin position="58"/>
        <end position="92"/>
    </location>
</feature>
<dbReference type="STRING" id="13706.A0A1X2HPP8"/>